<dbReference type="InterPro" id="IPR050508">
    <property type="entry name" value="Methyltransf_Superfamily"/>
</dbReference>
<reference evidence="2 3" key="1">
    <citation type="submission" date="2019-03" db="EMBL/GenBank/DDBJ databases">
        <title>Deep-cultivation of Planctomycetes and their phenomic and genomic characterization uncovers novel biology.</title>
        <authorList>
            <person name="Wiegand S."/>
            <person name="Jogler M."/>
            <person name="Boedeker C."/>
            <person name="Pinto D."/>
            <person name="Vollmers J."/>
            <person name="Rivas-Marin E."/>
            <person name="Kohn T."/>
            <person name="Peeters S.H."/>
            <person name="Heuer A."/>
            <person name="Rast P."/>
            <person name="Oberbeckmann S."/>
            <person name="Bunk B."/>
            <person name="Jeske O."/>
            <person name="Meyerdierks A."/>
            <person name="Storesund J.E."/>
            <person name="Kallscheuer N."/>
            <person name="Luecker S."/>
            <person name="Lage O.M."/>
            <person name="Pohl T."/>
            <person name="Merkel B.J."/>
            <person name="Hornburger P."/>
            <person name="Mueller R.-W."/>
            <person name="Bruemmer F."/>
            <person name="Labrenz M."/>
            <person name="Spormann A.M."/>
            <person name="Op den Camp H."/>
            <person name="Overmann J."/>
            <person name="Amann R."/>
            <person name="Jetten M.S.M."/>
            <person name="Mascher T."/>
            <person name="Medema M.H."/>
            <person name="Devos D.P."/>
            <person name="Kaster A.-K."/>
            <person name="Ovreas L."/>
            <person name="Rohde M."/>
            <person name="Galperin M.Y."/>
            <person name="Jogler C."/>
        </authorList>
    </citation>
    <scope>NUCLEOTIDE SEQUENCE [LARGE SCALE GENOMIC DNA]</scope>
    <source>
        <strain evidence="2 3">Enr13</strain>
    </source>
</reference>
<organism evidence="2 3">
    <name type="scientific">Stieleria neptunia</name>
    <dbReference type="NCBI Taxonomy" id="2527979"/>
    <lineage>
        <taxon>Bacteria</taxon>
        <taxon>Pseudomonadati</taxon>
        <taxon>Planctomycetota</taxon>
        <taxon>Planctomycetia</taxon>
        <taxon>Pirellulales</taxon>
        <taxon>Pirellulaceae</taxon>
        <taxon>Stieleria</taxon>
    </lineage>
</organism>
<keyword evidence="2" id="KW-0489">Methyltransferase</keyword>
<dbReference type="PANTHER" id="PTHR42912">
    <property type="entry name" value="METHYLTRANSFERASE"/>
    <property type="match status" value="1"/>
</dbReference>
<dbReference type="InterPro" id="IPR029063">
    <property type="entry name" value="SAM-dependent_MTases_sf"/>
</dbReference>
<sequence>MLGFSSKQPRHGIFFGSIPGQIAPHRTSRLWLWSPSSSHLNPPRTRECCVNHDATLENNRRVYDRMADAGNPLCRPATEEELSRPLSVVDQAGWLGGSIAGQRVLCLAAGGGRQSSLYAAAGADVTVVDLSGAMLELDRRVAAQRGYRMRVLQTTMEDLSGLADAAFDIVIHPVSTCYVPSVAPVFAEVARVTRPGGLYISQHKQPISLQAGYQRSADGYPIRHTYYRDAPVPPPAAMSPSASRLREQGAVEFLHRWEDLIGGLCRSGFVIEDLIEPLHAKADAAANSFADRATYIPPYVRIKARRIGDAATKSPAIVIA</sequence>
<dbReference type="CDD" id="cd02440">
    <property type="entry name" value="AdoMet_MTases"/>
    <property type="match status" value="1"/>
</dbReference>
<accession>A0A518HLC7</accession>
<keyword evidence="3" id="KW-1185">Reference proteome</keyword>
<dbReference type="InterPro" id="IPR013216">
    <property type="entry name" value="Methyltransf_11"/>
</dbReference>
<keyword evidence="2" id="KW-0830">Ubiquinone</keyword>
<dbReference type="KEGG" id="snep:Enr13x_15040"/>
<gene>
    <name evidence="2" type="ORF">Enr13x_15040</name>
</gene>
<evidence type="ECO:0000313" key="3">
    <source>
        <dbReference type="Proteomes" id="UP000319004"/>
    </source>
</evidence>
<dbReference type="EMBL" id="CP037423">
    <property type="protein sequence ID" value="QDV41661.1"/>
    <property type="molecule type" value="Genomic_DNA"/>
</dbReference>
<dbReference type="Proteomes" id="UP000319004">
    <property type="component" value="Chromosome"/>
</dbReference>
<dbReference type="AlphaFoldDB" id="A0A518HLC7"/>
<protein>
    <submittedName>
        <fullName evidence="2">Bifunctional 3-demethylubiquinone-9 3-methyltransferase/ 2-octaprenyl-6-hydroxy phenol methylase</fullName>
    </submittedName>
</protein>
<dbReference type="SUPFAM" id="SSF53335">
    <property type="entry name" value="S-adenosyl-L-methionine-dependent methyltransferases"/>
    <property type="match status" value="1"/>
</dbReference>
<dbReference type="PANTHER" id="PTHR42912:SF45">
    <property type="entry name" value="23S RRNA (GUANINE(745)-N(1))-METHYLTRANSFERASE"/>
    <property type="match status" value="1"/>
</dbReference>
<dbReference type="Pfam" id="PF08241">
    <property type="entry name" value="Methyltransf_11"/>
    <property type="match status" value="1"/>
</dbReference>
<dbReference type="Gene3D" id="3.40.50.150">
    <property type="entry name" value="Vaccinia Virus protein VP39"/>
    <property type="match status" value="1"/>
</dbReference>
<name>A0A518HLC7_9BACT</name>
<evidence type="ECO:0000313" key="2">
    <source>
        <dbReference type="EMBL" id="QDV41661.1"/>
    </source>
</evidence>
<evidence type="ECO:0000259" key="1">
    <source>
        <dbReference type="Pfam" id="PF08241"/>
    </source>
</evidence>
<keyword evidence="2" id="KW-0808">Transferase</keyword>
<proteinExistence type="predicted"/>
<dbReference type="GO" id="GO:0032259">
    <property type="term" value="P:methylation"/>
    <property type="evidence" value="ECO:0007669"/>
    <property type="project" value="UniProtKB-KW"/>
</dbReference>
<feature type="domain" description="Methyltransferase type 11" evidence="1">
    <location>
        <begin position="105"/>
        <end position="200"/>
    </location>
</feature>
<dbReference type="GO" id="GO:0008757">
    <property type="term" value="F:S-adenosylmethionine-dependent methyltransferase activity"/>
    <property type="evidence" value="ECO:0007669"/>
    <property type="project" value="InterPro"/>
</dbReference>